<keyword evidence="9" id="KW-0965">Cell junction</keyword>
<evidence type="ECO:0000256" key="1">
    <source>
        <dbReference type="ARBA" id="ARBA00004251"/>
    </source>
</evidence>
<keyword evidence="7 13" id="KW-0106">Calcium</keyword>
<dbReference type="InterPro" id="IPR020894">
    <property type="entry name" value="Cadherin_CS"/>
</dbReference>
<feature type="domain" description="Cadherin" evidence="18">
    <location>
        <begin position="355"/>
        <end position="471"/>
    </location>
</feature>
<evidence type="ECO:0000256" key="3">
    <source>
        <dbReference type="ARBA" id="ARBA00022475"/>
    </source>
</evidence>
<keyword evidence="11 16" id="KW-0472">Membrane</keyword>
<keyword evidence="6" id="KW-0677">Repeat</keyword>
<dbReference type="GO" id="GO:0030057">
    <property type="term" value="C:desmosome"/>
    <property type="evidence" value="ECO:0007669"/>
    <property type="project" value="UniProtKB-SubCell"/>
</dbReference>
<dbReference type="STRING" id="38654.A0A1U7RAH9"/>
<feature type="chain" id="PRO_5010545474" evidence="17">
    <location>
        <begin position="25"/>
        <end position="893"/>
    </location>
</feature>
<evidence type="ECO:0000256" key="17">
    <source>
        <dbReference type="SAM" id="SignalP"/>
    </source>
</evidence>
<evidence type="ECO:0000256" key="12">
    <source>
        <dbReference type="ARBA" id="ARBA00023180"/>
    </source>
</evidence>
<dbReference type="SUPFAM" id="SSF49313">
    <property type="entry name" value="Cadherin-like"/>
    <property type="match status" value="6"/>
</dbReference>
<feature type="domain" description="Cadherin" evidence="18">
    <location>
        <begin position="130"/>
        <end position="237"/>
    </location>
</feature>
<dbReference type="Proteomes" id="UP000189705">
    <property type="component" value="Unplaced"/>
</dbReference>
<evidence type="ECO:0000313" key="19">
    <source>
        <dbReference type="Proteomes" id="UP000189705"/>
    </source>
</evidence>
<feature type="transmembrane region" description="Helical" evidence="16">
    <location>
        <begin position="689"/>
        <end position="714"/>
    </location>
</feature>
<dbReference type="GO" id="GO:0007156">
    <property type="term" value="P:homophilic cell adhesion via plasma membrane adhesion molecules"/>
    <property type="evidence" value="ECO:0007669"/>
    <property type="project" value="InterPro"/>
</dbReference>
<dbReference type="Gene3D" id="2.60.40.60">
    <property type="entry name" value="Cadherins"/>
    <property type="match status" value="6"/>
</dbReference>
<accession>A0A1U7RAH9</accession>
<dbReference type="PANTHER" id="PTHR24025:SF0">
    <property type="entry name" value="DESMOCOLLIN-2"/>
    <property type="match status" value="1"/>
</dbReference>
<sequence>MGPRAALCRWLLLGLLALNLFCEACKKVTFNVPSTLEAETLIGRVNLEECLRSAEAISSSDPNFRILEDGSVYTTNITTLSAEKKTFTILLKNIQTHEQKKIHVNLLSDQREGHKARHTRDTVLRRTKRRWRPIPSHVMENGLGPYPLQIQQIQSDTAQYHKIYYSASGPGINEEPKGLFYIERETGNIFVTRAIDREQYPSFQIICYATTADGYSPEVPLVHTIVIEDDNDNPPYFVNDPFEFCVPENSKPGTLVGTVIAKDLDEPFTLHTRLRYRIVPNIQRPGPCSAFVIHSETGAITLISPAPDREMVEKCTLIVEVKDMDGQSFGLCNTGTAVIQIEDTNDNAPLCEKKPQCNYVIQIEENRANVTLLRIPVSDADKPYTKAWTARFSITKGNDDLAFTITTDKKTNEGLLCLTKGLDYENTRQRTLEITVNNEDPYILGPHSRRLAPCACTIIVNIVNVDEEPVFNPPILCVEAHDCDKIGTVIGRYTAKDPETGHSEGICYRIAPGQSNWINIDEKTGELRTNKVLETDRVGMKRGESNITVLAIDRSGKTGTGTVRIILKCGNKTPPIILRPRDVACRDGKPVCFEIFDPDKEPYAAPFKTRIADEHMHSLWKTIQNDDKSICLQPKKNAEIGIYKLPLVIRDNGGKEQCTDVTIDLCDCTSEGYCKAIAEPRFPRAQDKFSLGVGAILTMILGSLLLLLILITLCGCWGTAAVGREVTDDCANHNLIISNTEAPGEVVMDPNIIPLQATTVNTCEQVAGLGTIGQGMEQHNSGGHQTIESVKGVSHQTFGTIKGGGQNMDSGRYSYSEWHNFTHPRLGEKVHLCRQDEELKHSEDYVLPYNYEGRGSLAGSVGCCSDRQEEEALDFLDQLEPKFRTLAETCIRR</sequence>
<dbReference type="PRINTS" id="PR01820">
    <property type="entry name" value="DESMOCOLLIN"/>
</dbReference>
<dbReference type="GO" id="GO:0005886">
    <property type="term" value="C:plasma membrane"/>
    <property type="evidence" value="ECO:0007669"/>
    <property type="project" value="UniProtKB-SubCell"/>
</dbReference>
<dbReference type="InterPro" id="IPR015919">
    <property type="entry name" value="Cadherin-like_sf"/>
</dbReference>
<dbReference type="Pfam" id="PF00028">
    <property type="entry name" value="Cadherin"/>
    <property type="match status" value="4"/>
</dbReference>
<evidence type="ECO:0000256" key="2">
    <source>
        <dbReference type="ARBA" id="ARBA00004568"/>
    </source>
</evidence>
<dbReference type="InterPro" id="IPR000233">
    <property type="entry name" value="Cadherin_Y-type_LIR"/>
</dbReference>
<evidence type="ECO:0000256" key="8">
    <source>
        <dbReference type="ARBA" id="ARBA00022889"/>
    </source>
</evidence>
<comment type="function">
    <text evidence="15">A component of desmosome cell-cell junctions which are required for positive regulation of cellular adhesion. Involved in the interaction of plaque proteins and intermediate filaments mediating cell-cell adhesion.</text>
</comment>
<dbReference type="InterPro" id="IPR002126">
    <property type="entry name" value="Cadherin-like_dom"/>
</dbReference>
<dbReference type="InterPro" id="IPR050971">
    <property type="entry name" value="Cadherin-domain_protein"/>
</dbReference>
<dbReference type="PROSITE" id="PS00232">
    <property type="entry name" value="CADHERIN_1"/>
    <property type="match status" value="1"/>
</dbReference>
<proteinExistence type="predicted"/>
<dbReference type="GeneID" id="102385731"/>
<dbReference type="PANTHER" id="PTHR24025">
    <property type="entry name" value="DESMOGLEIN FAMILY MEMBER"/>
    <property type="match status" value="1"/>
</dbReference>
<dbReference type="FunFam" id="4.10.900.10:FF:000005">
    <property type="entry name" value="Desmocollin 2"/>
    <property type="match status" value="1"/>
</dbReference>
<reference evidence="20" key="1">
    <citation type="submission" date="2025-08" db="UniProtKB">
        <authorList>
            <consortium name="RefSeq"/>
        </authorList>
    </citation>
    <scope>IDENTIFICATION</scope>
</reference>
<evidence type="ECO:0000256" key="9">
    <source>
        <dbReference type="ARBA" id="ARBA00022949"/>
    </source>
</evidence>
<dbReference type="AlphaFoldDB" id="A0A1U7RAH9"/>
<gene>
    <name evidence="20" type="primary">LOC102385731</name>
</gene>
<dbReference type="FunFam" id="2.60.40.60:FF:000022">
    <property type="entry name" value="Cadherin 2"/>
    <property type="match status" value="1"/>
</dbReference>
<dbReference type="InterPro" id="IPR009122">
    <property type="entry name" value="Desmosomal_cadherin"/>
</dbReference>
<evidence type="ECO:0000256" key="11">
    <source>
        <dbReference type="ARBA" id="ARBA00023136"/>
    </source>
</evidence>
<keyword evidence="17" id="KW-0732">Signal</keyword>
<evidence type="ECO:0000256" key="7">
    <source>
        <dbReference type="ARBA" id="ARBA00022837"/>
    </source>
</evidence>
<dbReference type="SMART" id="SM00112">
    <property type="entry name" value="CA"/>
    <property type="match status" value="4"/>
</dbReference>
<dbReference type="FunFam" id="2.60.40.60:FF:000011">
    <property type="entry name" value="Cadherin 1"/>
    <property type="match status" value="1"/>
</dbReference>
<evidence type="ECO:0000256" key="4">
    <source>
        <dbReference type="ARBA" id="ARBA00022692"/>
    </source>
</evidence>
<evidence type="ECO:0000256" key="13">
    <source>
        <dbReference type="PROSITE-ProRule" id="PRU00043"/>
    </source>
</evidence>
<dbReference type="OrthoDB" id="6079678at2759"/>
<evidence type="ECO:0000256" key="16">
    <source>
        <dbReference type="SAM" id="Phobius"/>
    </source>
</evidence>
<dbReference type="Gene3D" id="4.10.900.10">
    <property type="entry name" value="TCF3-CBD (Catenin binding domain)"/>
    <property type="match status" value="1"/>
</dbReference>
<dbReference type="PRINTS" id="PR00205">
    <property type="entry name" value="CADHERIN"/>
</dbReference>
<protein>
    <submittedName>
        <fullName evidence="20">Desmocollin-1 isoform X1</fullName>
    </submittedName>
</protein>
<keyword evidence="3" id="KW-1003">Cell membrane</keyword>
<feature type="domain" description="Cadherin" evidence="18">
    <location>
        <begin position="238"/>
        <end position="351"/>
    </location>
</feature>
<dbReference type="Pfam" id="PF08758">
    <property type="entry name" value="Cadherin_pro"/>
    <property type="match status" value="1"/>
</dbReference>
<keyword evidence="8 14" id="KW-0130">Cell adhesion</keyword>
<dbReference type="InterPro" id="IPR027397">
    <property type="entry name" value="Catenin-bd_sf"/>
</dbReference>
<evidence type="ECO:0000256" key="15">
    <source>
        <dbReference type="RuleBase" id="RU004358"/>
    </source>
</evidence>
<dbReference type="FunFam" id="2.60.40.60:FF:000096">
    <property type="entry name" value="Desmocollin 2"/>
    <property type="match status" value="1"/>
</dbReference>
<organism evidence="19 20">
    <name type="scientific">Alligator sinensis</name>
    <name type="common">Chinese alligator</name>
    <dbReference type="NCBI Taxonomy" id="38654"/>
    <lineage>
        <taxon>Eukaryota</taxon>
        <taxon>Metazoa</taxon>
        <taxon>Chordata</taxon>
        <taxon>Craniata</taxon>
        <taxon>Vertebrata</taxon>
        <taxon>Euteleostomi</taxon>
        <taxon>Archelosauria</taxon>
        <taxon>Archosauria</taxon>
        <taxon>Crocodylia</taxon>
        <taxon>Alligatoridae</taxon>
        <taxon>Alligatorinae</taxon>
        <taxon>Alligator</taxon>
    </lineage>
</organism>
<evidence type="ECO:0000256" key="5">
    <source>
        <dbReference type="ARBA" id="ARBA00022723"/>
    </source>
</evidence>
<keyword evidence="4 14" id="KW-0812">Transmembrane</keyword>
<keyword evidence="5" id="KW-0479">Metal-binding</keyword>
<feature type="domain" description="Cadherin" evidence="18">
    <location>
        <begin position="487"/>
        <end position="577"/>
    </location>
</feature>
<dbReference type="PROSITE" id="PS50268">
    <property type="entry name" value="CADHERIN_2"/>
    <property type="match status" value="4"/>
</dbReference>
<name>A0A1U7RAH9_ALLSI</name>
<feature type="signal peptide" evidence="17">
    <location>
        <begin position="1"/>
        <end position="24"/>
    </location>
</feature>
<evidence type="ECO:0000256" key="6">
    <source>
        <dbReference type="ARBA" id="ARBA00022737"/>
    </source>
</evidence>
<dbReference type="KEGG" id="asn:102385731"/>
<dbReference type="FunFam" id="2.60.40.60:FF:000027">
    <property type="entry name" value="Cadherin 2"/>
    <property type="match status" value="1"/>
</dbReference>
<dbReference type="SMART" id="SM01055">
    <property type="entry name" value="Cadherin_pro"/>
    <property type="match status" value="1"/>
</dbReference>
<dbReference type="RefSeq" id="XP_006016460.1">
    <property type="nucleotide sequence ID" value="XM_006016398.3"/>
</dbReference>
<dbReference type="PRINTS" id="PR01818">
    <property type="entry name" value="DESMOCADHERN"/>
</dbReference>
<dbReference type="InterPro" id="IPR014868">
    <property type="entry name" value="Cadherin_pro_dom"/>
</dbReference>
<dbReference type="GO" id="GO:0005509">
    <property type="term" value="F:calcium ion binding"/>
    <property type="evidence" value="ECO:0007669"/>
    <property type="project" value="UniProtKB-UniRule"/>
</dbReference>
<evidence type="ECO:0000256" key="14">
    <source>
        <dbReference type="RuleBase" id="RU003318"/>
    </source>
</evidence>
<dbReference type="CDD" id="cd11304">
    <property type="entry name" value="Cadherin_repeat"/>
    <property type="match status" value="4"/>
</dbReference>
<keyword evidence="10 16" id="KW-1133">Transmembrane helix</keyword>
<keyword evidence="12" id="KW-0325">Glycoprotein</keyword>
<dbReference type="FunFam" id="2.60.40.60:FF:000019">
    <property type="entry name" value="Cadherin 2"/>
    <property type="match status" value="1"/>
</dbReference>
<dbReference type="Pfam" id="PF01049">
    <property type="entry name" value="CADH_Y-type_LIR"/>
    <property type="match status" value="1"/>
</dbReference>
<evidence type="ECO:0000313" key="20">
    <source>
        <dbReference type="RefSeq" id="XP_006016460.1"/>
    </source>
</evidence>
<keyword evidence="19" id="KW-1185">Reference proteome</keyword>
<evidence type="ECO:0000256" key="10">
    <source>
        <dbReference type="ARBA" id="ARBA00022989"/>
    </source>
</evidence>
<dbReference type="GO" id="GO:0009986">
    <property type="term" value="C:cell surface"/>
    <property type="evidence" value="ECO:0007669"/>
    <property type="project" value="UniProtKB-ARBA"/>
</dbReference>
<dbReference type="InParanoid" id="A0A1U7RAH9"/>
<evidence type="ECO:0000259" key="18">
    <source>
        <dbReference type="PROSITE" id="PS50268"/>
    </source>
</evidence>
<comment type="subcellular location">
    <subcellularLocation>
        <location evidence="2">Cell junction</location>
        <location evidence="2">Desmosome</location>
    </subcellularLocation>
    <subcellularLocation>
        <location evidence="1 14">Cell membrane</location>
        <topology evidence="1 14">Single-pass type I membrane protein</topology>
    </subcellularLocation>
</comment>
<dbReference type="eggNOG" id="KOG3594">
    <property type="taxonomic scope" value="Eukaryota"/>
</dbReference>